<feature type="domain" description="NAD-dependent epimerase/dehydratase" evidence="2">
    <location>
        <begin position="5"/>
        <end position="218"/>
    </location>
</feature>
<accession>A0A9X2RT82</accession>
<keyword evidence="4" id="KW-1185">Reference proteome</keyword>
<dbReference type="RefSeq" id="WP_168095289.1">
    <property type="nucleotide sequence ID" value="NZ_JAATER010000387.1"/>
</dbReference>
<dbReference type="Proteomes" id="UP001142374">
    <property type="component" value="Unassembled WGS sequence"/>
</dbReference>
<dbReference type="PANTHER" id="PTHR48079">
    <property type="entry name" value="PROTEIN YEEZ"/>
    <property type="match status" value="1"/>
</dbReference>
<dbReference type="InterPro" id="IPR051783">
    <property type="entry name" value="NAD(P)-dependent_oxidoreduct"/>
</dbReference>
<organism evidence="3 4">
    <name type="scientific">Streptomyces telluris</name>
    <dbReference type="NCBI Taxonomy" id="2720021"/>
    <lineage>
        <taxon>Bacteria</taxon>
        <taxon>Bacillati</taxon>
        <taxon>Actinomycetota</taxon>
        <taxon>Actinomycetes</taxon>
        <taxon>Kitasatosporales</taxon>
        <taxon>Streptomycetaceae</taxon>
        <taxon>Streptomyces</taxon>
    </lineage>
</organism>
<reference evidence="3" key="1">
    <citation type="submission" date="2022-06" db="EMBL/GenBank/DDBJ databases">
        <title>WGS of actinobacteria.</title>
        <authorList>
            <person name="Thawai C."/>
        </authorList>
    </citation>
    <scope>NUCLEOTIDE SEQUENCE</scope>
    <source>
        <strain evidence="3">AA8</strain>
    </source>
</reference>
<dbReference type="Gene3D" id="3.40.50.720">
    <property type="entry name" value="NAD(P)-binding Rossmann-like Domain"/>
    <property type="match status" value="1"/>
</dbReference>
<dbReference type="AlphaFoldDB" id="A0A9X2RT82"/>
<evidence type="ECO:0000259" key="2">
    <source>
        <dbReference type="Pfam" id="PF01370"/>
    </source>
</evidence>
<dbReference type="SUPFAM" id="SSF51735">
    <property type="entry name" value="NAD(P)-binding Rossmann-fold domains"/>
    <property type="match status" value="1"/>
</dbReference>
<gene>
    <name evidence="3" type="ORF">NQU55_35800</name>
</gene>
<name>A0A9X2RT82_9ACTN</name>
<dbReference type="GO" id="GO:0004029">
    <property type="term" value="F:aldehyde dehydrogenase (NAD+) activity"/>
    <property type="evidence" value="ECO:0007669"/>
    <property type="project" value="TreeGrafter"/>
</dbReference>
<evidence type="ECO:0000256" key="1">
    <source>
        <dbReference type="SAM" id="MobiDB-lite"/>
    </source>
</evidence>
<dbReference type="InterPro" id="IPR001509">
    <property type="entry name" value="Epimerase_deHydtase"/>
</dbReference>
<feature type="region of interest" description="Disordered" evidence="1">
    <location>
        <begin position="266"/>
        <end position="285"/>
    </location>
</feature>
<sequence length="312" mass="32640">MRYAVTGATGFIGTRLVAHLTALGHDVTALVRDPRRPVPGARTETVDLVTGTGLREATADADVVVHLAALTHAADPRALTTVNTGGTRRLVAALAAQPHPPRLVYCSSLAASGPGRLRHENDPPAPVSAYGRSKLGGEQALREADTRLPALTVRPPIVYGPGDRHFLPSLTAAARTGLLPAVGRRGPRRYSLLHVDDLCRALLTAAESGTPGAVYHAGDGTEHLWSDIGAAVAAAVGRRPPRVVHLPVPLALAAARTLGRTGILNPDKVGEARHPSWTTAPGTLPSFTPRITWPDGLRSTLSPAPLDIRSST</sequence>
<dbReference type="InterPro" id="IPR036291">
    <property type="entry name" value="NAD(P)-bd_dom_sf"/>
</dbReference>
<dbReference type="Pfam" id="PF01370">
    <property type="entry name" value="Epimerase"/>
    <property type="match status" value="1"/>
</dbReference>
<dbReference type="GO" id="GO:0005737">
    <property type="term" value="C:cytoplasm"/>
    <property type="evidence" value="ECO:0007669"/>
    <property type="project" value="TreeGrafter"/>
</dbReference>
<proteinExistence type="predicted"/>
<evidence type="ECO:0000313" key="3">
    <source>
        <dbReference type="EMBL" id="MCQ8775080.1"/>
    </source>
</evidence>
<protein>
    <submittedName>
        <fullName evidence="3">NAD-dependent epimerase/dehydratase family protein</fullName>
    </submittedName>
</protein>
<dbReference type="PANTHER" id="PTHR48079:SF6">
    <property type="entry name" value="NAD(P)-BINDING DOMAIN-CONTAINING PROTEIN-RELATED"/>
    <property type="match status" value="1"/>
</dbReference>
<comment type="caution">
    <text evidence="3">The sequence shown here is derived from an EMBL/GenBank/DDBJ whole genome shotgun (WGS) entry which is preliminary data.</text>
</comment>
<evidence type="ECO:0000313" key="4">
    <source>
        <dbReference type="Proteomes" id="UP001142374"/>
    </source>
</evidence>
<dbReference type="EMBL" id="JANIID010000068">
    <property type="protein sequence ID" value="MCQ8775080.1"/>
    <property type="molecule type" value="Genomic_DNA"/>
</dbReference>